<reference evidence="4" key="1">
    <citation type="journal article" date="2014" name="Int. J. Syst. Evol. Microbiol.">
        <title>Complete genome sequence of Corynebacterium casei LMG S-19264T (=DSM 44701T), isolated from a smear-ripened cheese.</title>
        <authorList>
            <consortium name="US DOE Joint Genome Institute (JGI-PGF)"/>
            <person name="Walter F."/>
            <person name="Albersmeier A."/>
            <person name="Kalinowski J."/>
            <person name="Ruckert C."/>
        </authorList>
    </citation>
    <scope>NUCLEOTIDE SEQUENCE</scope>
    <source>
        <strain evidence="4">KCTC 23077</strain>
    </source>
</reference>
<name>A0A918WAF5_9GAMM</name>
<feature type="region of interest" description="Disordered" evidence="3">
    <location>
        <begin position="39"/>
        <end position="62"/>
    </location>
</feature>
<dbReference type="Proteomes" id="UP000646426">
    <property type="component" value="Unassembled WGS sequence"/>
</dbReference>
<dbReference type="PANTHER" id="PTHR40841">
    <property type="entry name" value="SIDEROPHORE TRIACETYLFUSARININE C ESTERASE"/>
    <property type="match status" value="1"/>
</dbReference>
<accession>A0A918WAF5</accession>
<dbReference type="InterPro" id="IPR000801">
    <property type="entry name" value="Esterase-like"/>
</dbReference>
<dbReference type="AlphaFoldDB" id="A0A918WAF5"/>
<evidence type="ECO:0000313" key="4">
    <source>
        <dbReference type="EMBL" id="GHA85223.1"/>
    </source>
</evidence>
<dbReference type="PANTHER" id="PTHR40841:SF2">
    <property type="entry name" value="SIDEROPHORE-DEGRADING ESTERASE (EUROFUNG)"/>
    <property type="match status" value="1"/>
</dbReference>
<feature type="compositionally biased region" description="Polar residues" evidence="3">
    <location>
        <begin position="40"/>
        <end position="55"/>
    </location>
</feature>
<dbReference type="InterPro" id="IPR052558">
    <property type="entry name" value="Siderophore_Hydrolase_D"/>
</dbReference>
<evidence type="ECO:0008006" key="6">
    <source>
        <dbReference type="Google" id="ProtNLM"/>
    </source>
</evidence>
<dbReference type="Pfam" id="PF00756">
    <property type="entry name" value="Esterase"/>
    <property type="match status" value="1"/>
</dbReference>
<dbReference type="Gene3D" id="3.40.50.1820">
    <property type="entry name" value="alpha/beta hydrolase"/>
    <property type="match status" value="1"/>
</dbReference>
<evidence type="ECO:0000256" key="2">
    <source>
        <dbReference type="ARBA" id="ARBA00022801"/>
    </source>
</evidence>
<comment type="caution">
    <text evidence="4">The sequence shown here is derived from an EMBL/GenBank/DDBJ whole genome shotgun (WGS) entry which is preliminary data.</text>
</comment>
<comment type="similarity">
    <text evidence="1">Belongs to the esterase D family.</text>
</comment>
<gene>
    <name evidence="4" type="ORF">GCM10007067_23970</name>
</gene>
<organism evidence="4 5">
    <name type="scientific">Cognatilysobacter bugurensis</name>
    <dbReference type="NCBI Taxonomy" id="543356"/>
    <lineage>
        <taxon>Bacteria</taxon>
        <taxon>Pseudomonadati</taxon>
        <taxon>Pseudomonadota</taxon>
        <taxon>Gammaproteobacteria</taxon>
        <taxon>Lysobacterales</taxon>
        <taxon>Lysobacteraceae</taxon>
        <taxon>Cognatilysobacter</taxon>
    </lineage>
</organism>
<evidence type="ECO:0000256" key="3">
    <source>
        <dbReference type="SAM" id="MobiDB-lite"/>
    </source>
</evidence>
<evidence type="ECO:0000313" key="5">
    <source>
        <dbReference type="Proteomes" id="UP000646426"/>
    </source>
</evidence>
<evidence type="ECO:0000256" key="1">
    <source>
        <dbReference type="ARBA" id="ARBA00005622"/>
    </source>
</evidence>
<dbReference type="SUPFAM" id="SSF53474">
    <property type="entry name" value="alpha/beta-Hydrolases"/>
    <property type="match status" value="1"/>
</dbReference>
<dbReference type="GO" id="GO:0016788">
    <property type="term" value="F:hydrolase activity, acting on ester bonds"/>
    <property type="evidence" value="ECO:0007669"/>
    <property type="project" value="TreeGrafter"/>
</dbReference>
<sequence length="238" mass="26974">MFVTDGAYAFPLVRSIRNLLGQSGRNIEDFILVGLPPEAGQTSKASRSRDYTPSNPLLDPSQHRGKRYTAELYGEADAYRDFIEQRVFPMVARHYRADMTRKVFAGHSLGGLFGGHVLLTRPSMFEHYILSSPSLWFHGHRIRATEQAYADAHADLPANVRLYIGMYETPGDTARHYRTAGMVGDVHEFERRLRARRYPGLRIDSEVVEHEDHLTVFPDSISRGLQWALPGTEPYTPG</sequence>
<keyword evidence="2" id="KW-0378">Hydrolase</keyword>
<reference evidence="4" key="2">
    <citation type="submission" date="2020-09" db="EMBL/GenBank/DDBJ databases">
        <authorList>
            <person name="Sun Q."/>
            <person name="Kim S."/>
        </authorList>
    </citation>
    <scope>NUCLEOTIDE SEQUENCE</scope>
    <source>
        <strain evidence="4">KCTC 23077</strain>
    </source>
</reference>
<keyword evidence="5" id="KW-1185">Reference proteome</keyword>
<dbReference type="InterPro" id="IPR029058">
    <property type="entry name" value="AB_hydrolase_fold"/>
</dbReference>
<protein>
    <recommendedName>
        <fullName evidence="6">Alpha/beta hydrolase</fullName>
    </recommendedName>
</protein>
<proteinExistence type="inferred from homology"/>
<dbReference type="EMBL" id="BMYD01000004">
    <property type="protein sequence ID" value="GHA85223.1"/>
    <property type="molecule type" value="Genomic_DNA"/>
</dbReference>